<dbReference type="AlphaFoldDB" id="A0A9D4TT73"/>
<reference evidence="9" key="2">
    <citation type="submission" date="2020-11" db="EMBL/GenBank/DDBJ databases">
        <authorList>
            <person name="Cecchin M."/>
            <person name="Marcolungo L."/>
            <person name="Rossato M."/>
            <person name="Girolomoni L."/>
            <person name="Cosentino E."/>
            <person name="Cuine S."/>
            <person name="Li-Beisson Y."/>
            <person name="Delledonne M."/>
            <person name="Ballottari M."/>
        </authorList>
    </citation>
    <scope>NUCLEOTIDE SEQUENCE</scope>
    <source>
        <strain evidence="9">211/11P</strain>
        <tissue evidence="9">Whole cell</tissue>
    </source>
</reference>
<evidence type="ECO:0000256" key="2">
    <source>
        <dbReference type="ARBA" id="ARBA00005891"/>
    </source>
</evidence>
<name>A0A9D4TT73_CHLVU</name>
<reference evidence="9" key="1">
    <citation type="journal article" date="2019" name="Plant J.">
        <title>Chlorella vulgaris genome assembly and annotation reveals the molecular basis for metabolic acclimation to high light conditions.</title>
        <authorList>
            <person name="Cecchin M."/>
            <person name="Marcolungo L."/>
            <person name="Rossato M."/>
            <person name="Girolomoni L."/>
            <person name="Cosentino E."/>
            <person name="Cuine S."/>
            <person name="Li-Beisson Y."/>
            <person name="Delledonne M."/>
            <person name="Ballottari M."/>
        </authorList>
    </citation>
    <scope>NUCLEOTIDE SEQUENCE</scope>
    <source>
        <strain evidence="9">211/11P</strain>
    </source>
</reference>
<dbReference type="PANTHER" id="PTHR12049">
    <property type="entry name" value="PROTEIN ARGININE METHYLTRANSFERASE NDUFAF7, MITOCHONDRIAL"/>
    <property type="match status" value="1"/>
</dbReference>
<comment type="caution">
    <text evidence="9">The sequence shown here is derived from an EMBL/GenBank/DDBJ whole genome shotgun (WGS) entry which is preliminary data.</text>
</comment>
<gene>
    <name evidence="9" type="ORF">D9Q98_003750</name>
</gene>
<keyword evidence="6" id="KW-0496">Mitochondrion</keyword>
<dbReference type="Proteomes" id="UP001055712">
    <property type="component" value="Unassembled WGS sequence"/>
</dbReference>
<keyword evidence="10" id="KW-1185">Reference proteome</keyword>
<dbReference type="SUPFAM" id="SSF53335">
    <property type="entry name" value="S-adenosyl-L-methionine-dependent methyltransferases"/>
    <property type="match status" value="2"/>
</dbReference>
<evidence type="ECO:0000256" key="7">
    <source>
        <dbReference type="ARBA" id="ARBA00048612"/>
    </source>
</evidence>
<dbReference type="PANTHER" id="PTHR12049:SF7">
    <property type="entry name" value="PROTEIN ARGININE METHYLTRANSFERASE NDUFAF7, MITOCHONDRIAL"/>
    <property type="match status" value="1"/>
</dbReference>
<evidence type="ECO:0000313" key="10">
    <source>
        <dbReference type="Proteomes" id="UP001055712"/>
    </source>
</evidence>
<comment type="catalytic activity">
    <reaction evidence="7">
        <text>L-arginyl-[protein] + 2 S-adenosyl-L-methionine = N(omega),N(omega)'-dimethyl-L-arginyl-[protein] + 2 S-adenosyl-L-homocysteine + 2 H(+)</text>
        <dbReference type="Rhea" id="RHEA:48108"/>
        <dbReference type="Rhea" id="RHEA-COMP:10532"/>
        <dbReference type="Rhea" id="RHEA-COMP:11992"/>
        <dbReference type="ChEBI" id="CHEBI:15378"/>
        <dbReference type="ChEBI" id="CHEBI:29965"/>
        <dbReference type="ChEBI" id="CHEBI:57856"/>
        <dbReference type="ChEBI" id="CHEBI:59789"/>
        <dbReference type="ChEBI" id="CHEBI:88221"/>
        <dbReference type="EC" id="2.1.1.320"/>
    </reaction>
</comment>
<organism evidence="9 10">
    <name type="scientific">Chlorella vulgaris</name>
    <name type="common">Green alga</name>
    <dbReference type="NCBI Taxonomy" id="3077"/>
    <lineage>
        <taxon>Eukaryota</taxon>
        <taxon>Viridiplantae</taxon>
        <taxon>Chlorophyta</taxon>
        <taxon>core chlorophytes</taxon>
        <taxon>Trebouxiophyceae</taxon>
        <taxon>Chlorellales</taxon>
        <taxon>Chlorellaceae</taxon>
        <taxon>Chlorella clade</taxon>
        <taxon>Chlorella</taxon>
    </lineage>
</organism>
<keyword evidence="4" id="KW-0489">Methyltransferase</keyword>
<dbReference type="EC" id="2.1.1.320" evidence="3"/>
<proteinExistence type="inferred from homology"/>
<dbReference type="InterPro" id="IPR038375">
    <property type="entry name" value="NDUFAF7_sf"/>
</dbReference>
<comment type="subcellular location">
    <subcellularLocation>
        <location evidence="1">Mitochondrion</location>
    </subcellularLocation>
</comment>
<dbReference type="GO" id="GO:0032981">
    <property type="term" value="P:mitochondrial respiratory chain complex I assembly"/>
    <property type="evidence" value="ECO:0007669"/>
    <property type="project" value="TreeGrafter"/>
</dbReference>
<comment type="similarity">
    <text evidence="2">Belongs to the NDUFAF7 family.</text>
</comment>
<dbReference type="InterPro" id="IPR003788">
    <property type="entry name" value="NDUFAF7"/>
</dbReference>
<feature type="compositionally biased region" description="Gly residues" evidence="8">
    <location>
        <begin position="556"/>
        <end position="575"/>
    </location>
</feature>
<evidence type="ECO:0000256" key="1">
    <source>
        <dbReference type="ARBA" id="ARBA00004173"/>
    </source>
</evidence>
<feature type="compositionally biased region" description="Low complexity" evidence="8">
    <location>
        <begin position="13"/>
        <end position="34"/>
    </location>
</feature>
<dbReference type="Gene3D" id="3.40.50.12710">
    <property type="match status" value="1"/>
</dbReference>
<accession>A0A9D4TT73</accession>
<feature type="region of interest" description="Disordered" evidence="8">
    <location>
        <begin position="1"/>
        <end position="34"/>
    </location>
</feature>
<sequence length="596" mass="61593">MWRGLAAGGEADGGSDSAAAASKPSSIPAADGGTGAAAAVEGTLVAIDRSALFTPQHHSHDPAVLAAAAAHKEPETELARHLKALIQFRGGPISLAEFMSEALTNPQHGYYSQRDVFGAAGDFVTSPEISQMMGEMVGIWCVSTWHQLGRPPRLHLVELGPGRGTLMADLLRGTAAFPEFSKALRVSMVEVSPHLRCMQWDALRCQGTPPDAAAASAAAAPDSSSSPGAGGSGDTSSSGSLSADSSSSSSGSTSDEQGEAGTAPPPAAGQAVRGVSGWNGGVVSWHRSLEEVDVDAEEGEEGEGCPALYIAHEFLDALPVHQFQKTERGWCERLVDAASPDSPLHLRMVLSPGTTPAAHLLLPRRLQQLSGAQRRGLEALEVCPQAMAVAESLGRRVAERGGAALVIDYGQDGPYTSSLQAIRRHQFVSLLEQPGTADLSNRVDYSALRSSVADSGAAAECLGPIPQALFLLGLGIEQRLEQLLATATPQQAAALRAGYQRLVGETSEGAALHEEGMGSSYQAFCIAQRGLKPWPFGAVVEEEEEEVAEVEAGEGDQAGAGEAGIGEGGGEGVGTAGEQQQQPGDRQPASNITPGS</sequence>
<evidence type="ECO:0000256" key="3">
    <source>
        <dbReference type="ARBA" id="ARBA00011935"/>
    </source>
</evidence>
<feature type="compositionally biased region" description="Acidic residues" evidence="8">
    <location>
        <begin position="545"/>
        <end position="554"/>
    </location>
</feature>
<feature type="region of interest" description="Disordered" evidence="8">
    <location>
        <begin position="545"/>
        <end position="596"/>
    </location>
</feature>
<dbReference type="OrthoDB" id="438553at2759"/>
<evidence type="ECO:0000256" key="5">
    <source>
        <dbReference type="ARBA" id="ARBA00022679"/>
    </source>
</evidence>
<protein>
    <recommendedName>
        <fullName evidence="3">type II protein arginine methyltransferase</fullName>
        <ecNumber evidence="3">2.1.1.320</ecNumber>
    </recommendedName>
</protein>
<feature type="compositionally biased region" description="Low complexity" evidence="8">
    <location>
        <begin position="234"/>
        <end position="275"/>
    </location>
</feature>
<dbReference type="GO" id="GO:0005739">
    <property type="term" value="C:mitochondrion"/>
    <property type="evidence" value="ECO:0007669"/>
    <property type="project" value="UniProtKB-SubCell"/>
</dbReference>
<evidence type="ECO:0000256" key="6">
    <source>
        <dbReference type="ARBA" id="ARBA00023128"/>
    </source>
</evidence>
<dbReference type="GO" id="GO:0035243">
    <property type="term" value="F:protein-arginine omega-N symmetric methyltransferase activity"/>
    <property type="evidence" value="ECO:0007669"/>
    <property type="project" value="UniProtKB-EC"/>
</dbReference>
<dbReference type="EMBL" id="SIDB01000004">
    <property type="protein sequence ID" value="KAI3433948.1"/>
    <property type="molecule type" value="Genomic_DNA"/>
</dbReference>
<evidence type="ECO:0000256" key="4">
    <source>
        <dbReference type="ARBA" id="ARBA00022603"/>
    </source>
</evidence>
<feature type="region of interest" description="Disordered" evidence="8">
    <location>
        <begin position="213"/>
        <end position="275"/>
    </location>
</feature>
<evidence type="ECO:0000256" key="8">
    <source>
        <dbReference type="SAM" id="MobiDB-lite"/>
    </source>
</evidence>
<dbReference type="Pfam" id="PF02636">
    <property type="entry name" value="Methyltransf_28"/>
    <property type="match status" value="1"/>
</dbReference>
<feature type="compositionally biased region" description="Low complexity" evidence="8">
    <location>
        <begin position="213"/>
        <end position="227"/>
    </location>
</feature>
<dbReference type="InterPro" id="IPR029063">
    <property type="entry name" value="SAM-dependent_MTases_sf"/>
</dbReference>
<evidence type="ECO:0000313" key="9">
    <source>
        <dbReference type="EMBL" id="KAI3433948.1"/>
    </source>
</evidence>
<dbReference type="GO" id="GO:0032259">
    <property type="term" value="P:methylation"/>
    <property type="evidence" value="ECO:0007669"/>
    <property type="project" value="UniProtKB-KW"/>
</dbReference>
<keyword evidence="5" id="KW-0808">Transferase</keyword>
<feature type="compositionally biased region" description="Gly residues" evidence="8">
    <location>
        <begin position="1"/>
        <end position="12"/>
    </location>
</feature>